<evidence type="ECO:0000259" key="8">
    <source>
        <dbReference type="PROSITE" id="PS50112"/>
    </source>
</evidence>
<dbReference type="InterPro" id="IPR000014">
    <property type="entry name" value="PAS"/>
</dbReference>
<accession>A0A126X0P3</accession>
<proteinExistence type="evidence at transcript level"/>
<dbReference type="CDD" id="cd00130">
    <property type="entry name" value="PAS"/>
    <property type="match status" value="1"/>
</dbReference>
<feature type="domain" description="PAC" evidence="9">
    <location>
        <begin position="75"/>
        <end position="129"/>
    </location>
</feature>
<dbReference type="GO" id="GO:0009881">
    <property type="term" value="F:photoreceptor activity"/>
    <property type="evidence" value="ECO:0007669"/>
    <property type="project" value="UniProtKB-KW"/>
</dbReference>
<feature type="compositionally biased region" description="Low complexity" evidence="7">
    <location>
        <begin position="195"/>
        <end position="204"/>
    </location>
</feature>
<dbReference type="GO" id="GO:0009637">
    <property type="term" value="P:response to blue light"/>
    <property type="evidence" value="ECO:0007669"/>
    <property type="project" value="UniProtKB-ARBA"/>
</dbReference>
<dbReference type="PROSITE" id="PS50113">
    <property type="entry name" value="PAC"/>
    <property type="match status" value="1"/>
</dbReference>
<dbReference type="PANTHER" id="PTHR47429">
    <property type="entry name" value="PROTEIN TWIN LOV 1"/>
    <property type="match status" value="1"/>
</dbReference>
<dbReference type="PROSITE" id="PS50112">
    <property type="entry name" value="PAS"/>
    <property type="match status" value="1"/>
</dbReference>
<evidence type="ECO:0000256" key="6">
    <source>
        <dbReference type="ARBA" id="ARBA00023170"/>
    </source>
</evidence>
<dbReference type="InterPro" id="IPR035965">
    <property type="entry name" value="PAS-like_dom_sf"/>
</dbReference>
<dbReference type="InterPro" id="IPR000700">
    <property type="entry name" value="PAS-assoc_C"/>
</dbReference>
<dbReference type="PANTHER" id="PTHR47429:SF8">
    <property type="entry name" value="PHOTOTROPIN-1-LIKE"/>
    <property type="match status" value="1"/>
</dbReference>
<feature type="compositionally biased region" description="Polar residues" evidence="7">
    <location>
        <begin position="148"/>
        <end position="160"/>
    </location>
</feature>
<protein>
    <submittedName>
        <fullName evidence="10">Putative LOV domain-containing protein</fullName>
    </submittedName>
</protein>
<keyword evidence="3" id="KW-0285">Flavoprotein</keyword>
<evidence type="ECO:0000256" key="1">
    <source>
        <dbReference type="ARBA" id="ARBA00022543"/>
    </source>
</evidence>
<evidence type="ECO:0000256" key="4">
    <source>
        <dbReference type="ARBA" id="ARBA00022643"/>
    </source>
</evidence>
<feature type="region of interest" description="Disordered" evidence="7">
    <location>
        <begin position="143"/>
        <end position="269"/>
    </location>
</feature>
<evidence type="ECO:0000256" key="2">
    <source>
        <dbReference type="ARBA" id="ARBA00022606"/>
    </source>
</evidence>
<feature type="compositionally biased region" description="Low complexity" evidence="7">
    <location>
        <begin position="320"/>
        <end position="335"/>
    </location>
</feature>
<dbReference type="EMBL" id="KU700458">
    <property type="protein sequence ID" value="AML78228.1"/>
    <property type="molecule type" value="mRNA"/>
</dbReference>
<dbReference type="Gene3D" id="3.30.450.20">
    <property type="entry name" value="PAS domain"/>
    <property type="match status" value="1"/>
</dbReference>
<name>A0A126X0P3_9MARC</name>
<keyword evidence="5" id="KW-0157">Chromophore</keyword>
<evidence type="ECO:0000259" key="9">
    <source>
        <dbReference type="PROSITE" id="PS50113"/>
    </source>
</evidence>
<evidence type="ECO:0000256" key="7">
    <source>
        <dbReference type="SAM" id="MobiDB-lite"/>
    </source>
</evidence>
<keyword evidence="1" id="KW-0600">Photoreceptor protein</keyword>
<feature type="region of interest" description="Disordered" evidence="7">
    <location>
        <begin position="320"/>
        <end position="446"/>
    </location>
</feature>
<feature type="compositionally biased region" description="Polar residues" evidence="7">
    <location>
        <begin position="392"/>
        <end position="405"/>
    </location>
</feature>
<evidence type="ECO:0000256" key="3">
    <source>
        <dbReference type="ARBA" id="ARBA00022630"/>
    </source>
</evidence>
<keyword evidence="2" id="KW-0716">Sensory transduction</keyword>
<feature type="domain" description="PAS" evidence="8">
    <location>
        <begin position="1"/>
        <end position="71"/>
    </location>
</feature>
<feature type="compositionally biased region" description="Low complexity" evidence="7">
    <location>
        <begin position="246"/>
        <end position="258"/>
    </location>
</feature>
<keyword evidence="4" id="KW-0288">FMN</keyword>
<keyword evidence="6" id="KW-0675">Receptor</keyword>
<dbReference type="AlphaFoldDB" id="A0A126X0P3"/>
<evidence type="ECO:0000313" key="10">
    <source>
        <dbReference type="EMBL" id="AML78228.1"/>
    </source>
</evidence>
<dbReference type="GO" id="GO:0005634">
    <property type="term" value="C:nucleus"/>
    <property type="evidence" value="ECO:0007669"/>
    <property type="project" value="TreeGrafter"/>
</dbReference>
<dbReference type="InterPro" id="IPR001610">
    <property type="entry name" value="PAC"/>
</dbReference>
<dbReference type="SUPFAM" id="SSF55785">
    <property type="entry name" value="PYP-like sensor domain (PAS domain)"/>
    <property type="match status" value="1"/>
</dbReference>
<feature type="compositionally biased region" description="Polar residues" evidence="7">
    <location>
        <begin position="218"/>
        <end position="245"/>
    </location>
</feature>
<reference evidence="10" key="1">
    <citation type="journal article" date="2016" name="Proc. Natl. Acad. Sci. U.S.A.">
        <title>Functional and topological diversity of LOV domain photoreceptors.</title>
        <authorList>
            <person name="Glantz S.T."/>
            <person name="Carpenter E.J."/>
            <person name="Melkonian M."/>
            <person name="Gardner K.H."/>
            <person name="Boyden E.S."/>
            <person name="Wong G.K."/>
            <person name="Chow B.Y."/>
        </authorList>
    </citation>
    <scope>NUCLEOTIDE SEQUENCE</scope>
    <source>
        <strain evidence="10">PIUF_2092575</strain>
    </source>
</reference>
<dbReference type="Pfam" id="PF13426">
    <property type="entry name" value="PAS_9"/>
    <property type="match status" value="1"/>
</dbReference>
<feature type="compositionally biased region" description="Basic and acidic residues" evidence="7">
    <location>
        <begin position="359"/>
        <end position="370"/>
    </location>
</feature>
<organism evidence="10">
    <name type="scientific">Pellia sp. BC-2016</name>
    <dbReference type="NCBI Taxonomy" id="1799610"/>
    <lineage>
        <taxon>Eukaryota</taxon>
        <taxon>Viridiplantae</taxon>
        <taxon>Streptophyta</taxon>
        <taxon>Embryophyta</taxon>
        <taxon>Marchantiophyta</taxon>
        <taxon>Jungermanniopsida</taxon>
        <taxon>Pelliidae</taxon>
        <taxon>Pelliales</taxon>
        <taxon>Pelliaceae</taxon>
        <taxon>Pellia</taxon>
    </lineage>
</organism>
<evidence type="ECO:0000256" key="5">
    <source>
        <dbReference type="ARBA" id="ARBA00022991"/>
    </source>
</evidence>
<sequence>MLSNIKDALSSIQLAFVVCDATVAEHPVLYASAGFFSMTGYSASEIVGRNCRFLQGEYTDPGDIARIRESLCDGKIFTGKVLNYKKDDTPFWNLLTISPIKDDNGKLIKWIGMLAEVAESDSSQDEKLKAEVQARIKEEAQRQLKEASLNSKWTRQSDGVLSSPRPANGTPSPILDPLPESIEPSPPAMSKKSSDASAIQSSASTQTPVSLDRHKSKSGNYDQRRTSYSLTTPSPRYSMASSQFSSEAPVAEPVQPVQPALPPSSNKVSEIAAARQEAMTSNANKGSAFFRYLETPSTAKSKAPSYRFAGRLFRKLKGMSSFASGSSSKSKPSASNKKEVPFEFSESDGEDQHPQTTNPREDAELAKQDPRSSNQSRNSVEDDETPARGRRSSANSYYTATSEQGGQEARQSSDDLQMMGNSYSRPTSMGGGSGNKSMGQFCIVHS</sequence>
<dbReference type="SMART" id="SM00086">
    <property type="entry name" value="PAC"/>
    <property type="match status" value="1"/>
</dbReference>